<evidence type="ECO:0000313" key="1">
    <source>
        <dbReference type="EMBL" id="ACM06154.1"/>
    </source>
</evidence>
<proteinExistence type="predicted"/>
<gene>
    <name evidence="1" type="ordered locus">trd_0926</name>
</gene>
<keyword evidence="2" id="KW-1185">Reference proteome</keyword>
<dbReference type="Proteomes" id="UP000000447">
    <property type="component" value="Chromosome"/>
</dbReference>
<dbReference type="KEGG" id="tro:trd_0926"/>
<dbReference type="HOGENOM" id="CLU_3277976_0_0_0"/>
<sequence>MSAIVLSPKIQELLIELLRELGRPATTEELVRLLRERLQSS</sequence>
<reference evidence="1 2" key="1">
    <citation type="journal article" date="2009" name="PLoS ONE">
        <title>Complete genome sequence of the aerobic CO-oxidizing thermophile Thermomicrobium roseum.</title>
        <authorList>
            <person name="Wu D."/>
            <person name="Raymond J."/>
            <person name="Wu M."/>
            <person name="Chatterji S."/>
            <person name="Ren Q."/>
            <person name="Graham J.E."/>
            <person name="Bryant D.A."/>
            <person name="Robb F."/>
            <person name="Colman A."/>
            <person name="Tallon L.J."/>
            <person name="Badger J.H."/>
            <person name="Madupu R."/>
            <person name="Ward N.L."/>
            <person name="Eisen J.A."/>
        </authorList>
    </citation>
    <scope>NUCLEOTIDE SEQUENCE [LARGE SCALE GENOMIC DNA]</scope>
    <source>
        <strain evidence="2">ATCC 27502 / DSM 5159 / P-2</strain>
    </source>
</reference>
<dbReference type="AlphaFoldDB" id="B9KZT2"/>
<dbReference type="STRING" id="309801.trd_0926"/>
<evidence type="ECO:0000313" key="2">
    <source>
        <dbReference type="Proteomes" id="UP000000447"/>
    </source>
</evidence>
<name>B9KZT2_THERP</name>
<protein>
    <submittedName>
        <fullName evidence="1">Uncharacterized protein</fullName>
    </submittedName>
</protein>
<accession>B9KZT2</accession>
<dbReference type="EMBL" id="CP001275">
    <property type="protein sequence ID" value="ACM06154.1"/>
    <property type="molecule type" value="Genomic_DNA"/>
</dbReference>
<organism evidence="1 2">
    <name type="scientific">Thermomicrobium roseum (strain ATCC 27502 / DSM 5159 / P-2)</name>
    <dbReference type="NCBI Taxonomy" id="309801"/>
    <lineage>
        <taxon>Bacteria</taxon>
        <taxon>Pseudomonadati</taxon>
        <taxon>Thermomicrobiota</taxon>
        <taxon>Thermomicrobia</taxon>
        <taxon>Thermomicrobiales</taxon>
        <taxon>Thermomicrobiaceae</taxon>
        <taxon>Thermomicrobium</taxon>
    </lineage>
</organism>